<reference evidence="2 3" key="1">
    <citation type="journal article" date="2014" name="PLoS Genet.">
        <title>Phylogenetically driven sequencing of extremely halophilic archaea reveals strategies for static and dynamic osmo-response.</title>
        <authorList>
            <person name="Becker E.A."/>
            <person name="Seitzer P.M."/>
            <person name="Tritt A."/>
            <person name="Larsen D."/>
            <person name="Krusor M."/>
            <person name="Yao A.I."/>
            <person name="Wu D."/>
            <person name="Madern D."/>
            <person name="Eisen J.A."/>
            <person name="Darling A.E."/>
            <person name="Facciotti M.T."/>
        </authorList>
    </citation>
    <scope>NUCLEOTIDE SEQUENCE [LARGE SCALE GENOMIC DNA]</scope>
    <source>
        <strain evidence="2 3">ATCC BAA-1512</strain>
    </source>
</reference>
<sequence>MVEVGIGRESAVAAELAERGVEVVAIDVHEFPVPDGVRFVRDDVFAREELSNPGPYEDADAIYALNIPVELHRPTAHVARRVGADFLFTTLGYDEPSIPVSREALPGDTLYVADGNPRSQE</sequence>
<proteinExistence type="inferred from homology"/>
<comment type="similarity">
    <text evidence="1">Belongs to the UPF0146 family.</text>
</comment>
<dbReference type="Gene3D" id="3.40.50.150">
    <property type="entry name" value="Vaccinia Virus protein VP39"/>
    <property type="match status" value="1"/>
</dbReference>
<accession>M0IG68</accession>
<dbReference type="AlphaFoldDB" id="M0IG68"/>
<dbReference type="InterPro" id="IPR005353">
    <property type="entry name" value="UPF0146"/>
</dbReference>
<dbReference type="Proteomes" id="UP000011550">
    <property type="component" value="Unassembled WGS sequence"/>
</dbReference>
<gene>
    <name evidence="2" type="ORF">C440_07227</name>
</gene>
<keyword evidence="3" id="KW-1185">Reference proteome</keyword>
<organism evidence="2 3">
    <name type="scientific">Haloferax mucosum ATCC BAA-1512</name>
    <dbReference type="NCBI Taxonomy" id="662479"/>
    <lineage>
        <taxon>Archaea</taxon>
        <taxon>Methanobacteriati</taxon>
        <taxon>Methanobacteriota</taxon>
        <taxon>Stenosarchaea group</taxon>
        <taxon>Halobacteria</taxon>
        <taxon>Halobacteriales</taxon>
        <taxon>Haloferacaceae</taxon>
        <taxon>Haloferax</taxon>
    </lineage>
</organism>
<evidence type="ECO:0000313" key="2">
    <source>
        <dbReference type="EMBL" id="ELZ94848.1"/>
    </source>
</evidence>
<protein>
    <submittedName>
        <fullName evidence="2">Uncharacterized protein</fullName>
    </submittedName>
</protein>
<dbReference type="InterPro" id="IPR029063">
    <property type="entry name" value="SAM-dependent_MTases_sf"/>
</dbReference>
<dbReference type="Pfam" id="PF03686">
    <property type="entry name" value="UPF0146"/>
    <property type="match status" value="1"/>
</dbReference>
<dbReference type="PATRIC" id="fig|662479.7.peg.1460"/>
<name>M0IG68_9EURY</name>
<dbReference type="STRING" id="662479.C440_07227"/>
<evidence type="ECO:0000256" key="1">
    <source>
        <dbReference type="ARBA" id="ARBA00006969"/>
    </source>
</evidence>
<evidence type="ECO:0000313" key="3">
    <source>
        <dbReference type="Proteomes" id="UP000011550"/>
    </source>
</evidence>
<dbReference type="EMBL" id="AOLN01000011">
    <property type="protein sequence ID" value="ELZ94848.1"/>
    <property type="molecule type" value="Genomic_DNA"/>
</dbReference>
<comment type="caution">
    <text evidence="2">The sequence shown here is derived from an EMBL/GenBank/DDBJ whole genome shotgun (WGS) entry which is preliminary data.</text>
</comment>